<organism evidence="14">
    <name type="scientific">uncultured Alphaproteobacteria bacterium</name>
    <dbReference type="NCBI Taxonomy" id="91750"/>
    <lineage>
        <taxon>Bacteria</taxon>
        <taxon>Pseudomonadati</taxon>
        <taxon>Pseudomonadota</taxon>
        <taxon>Alphaproteobacteria</taxon>
        <taxon>environmental samples</taxon>
    </lineage>
</organism>
<keyword evidence="5 13" id="KW-0444">Lipid biosynthesis</keyword>
<dbReference type="Pfam" id="PF02606">
    <property type="entry name" value="LpxK"/>
    <property type="match status" value="1"/>
</dbReference>
<name>A0A212KLC7_9PROT</name>
<comment type="similarity">
    <text evidence="13">Belongs to the LpxK family.</text>
</comment>
<evidence type="ECO:0000256" key="12">
    <source>
        <dbReference type="ARBA" id="ARBA00029757"/>
    </source>
</evidence>
<evidence type="ECO:0000256" key="3">
    <source>
        <dbReference type="ARBA" id="ARBA00012071"/>
    </source>
</evidence>
<evidence type="ECO:0000256" key="7">
    <source>
        <dbReference type="ARBA" id="ARBA00022679"/>
    </source>
</evidence>
<dbReference type="HAMAP" id="MF_00409">
    <property type="entry name" value="LpxK"/>
    <property type="match status" value="1"/>
</dbReference>
<comment type="catalytic activity">
    <reaction evidence="13">
        <text>a lipid A disaccharide + ATP = a lipid IVA + ADP + H(+)</text>
        <dbReference type="Rhea" id="RHEA:67840"/>
        <dbReference type="ChEBI" id="CHEBI:15378"/>
        <dbReference type="ChEBI" id="CHEBI:30616"/>
        <dbReference type="ChEBI" id="CHEBI:176343"/>
        <dbReference type="ChEBI" id="CHEBI:176425"/>
        <dbReference type="ChEBI" id="CHEBI:456216"/>
        <dbReference type="EC" id="2.7.1.130"/>
    </reaction>
</comment>
<comment type="pathway">
    <text evidence="2 13">Glycolipid biosynthesis; lipid IV(A) biosynthesis; lipid IV(A) from (3R)-3-hydroxytetradecanoyl-[acyl-carrier-protein] and UDP-N-acetyl-alpha-D-glucosamine: step 6/6.</text>
</comment>
<dbReference type="EMBL" id="FLUO01000003">
    <property type="protein sequence ID" value="SBW12458.1"/>
    <property type="molecule type" value="Genomic_DNA"/>
</dbReference>
<dbReference type="PANTHER" id="PTHR42724:SF1">
    <property type="entry name" value="TETRAACYLDISACCHARIDE 4'-KINASE, MITOCHONDRIAL-RELATED"/>
    <property type="match status" value="1"/>
</dbReference>
<keyword evidence="6 13" id="KW-0441">Lipid A biosynthesis</keyword>
<protein>
    <recommendedName>
        <fullName evidence="4 13">Tetraacyldisaccharide 4'-kinase</fullName>
        <ecNumber evidence="3 13">2.7.1.130</ecNumber>
    </recommendedName>
    <alternativeName>
        <fullName evidence="12 13">Lipid A 4'-kinase</fullName>
    </alternativeName>
</protein>
<evidence type="ECO:0000256" key="13">
    <source>
        <dbReference type="HAMAP-Rule" id="MF_00409"/>
    </source>
</evidence>
<evidence type="ECO:0000256" key="2">
    <source>
        <dbReference type="ARBA" id="ARBA00004870"/>
    </source>
</evidence>
<keyword evidence="9 13" id="KW-0418">Kinase</keyword>
<accession>A0A212KLC7</accession>
<gene>
    <name evidence="13 14" type="primary">lpxK</name>
    <name evidence="14" type="ORF">KL86APRO_30008</name>
</gene>
<dbReference type="GO" id="GO:0009029">
    <property type="term" value="F:lipid-A 4'-kinase activity"/>
    <property type="evidence" value="ECO:0007669"/>
    <property type="project" value="UniProtKB-UniRule"/>
</dbReference>
<dbReference type="PANTHER" id="PTHR42724">
    <property type="entry name" value="TETRAACYLDISACCHARIDE 4'-KINASE"/>
    <property type="match status" value="1"/>
</dbReference>
<evidence type="ECO:0000256" key="10">
    <source>
        <dbReference type="ARBA" id="ARBA00022840"/>
    </source>
</evidence>
<comment type="function">
    <text evidence="1 13">Transfers the gamma-phosphate of ATP to the 4'-position of a tetraacyldisaccharide 1-phosphate intermediate (termed DS-1-P) to form tetraacyldisaccharide 1,4'-bis-phosphate (lipid IVA).</text>
</comment>
<dbReference type="InterPro" id="IPR003758">
    <property type="entry name" value="LpxK"/>
</dbReference>
<evidence type="ECO:0000256" key="9">
    <source>
        <dbReference type="ARBA" id="ARBA00022777"/>
    </source>
</evidence>
<dbReference type="AlphaFoldDB" id="A0A212KLC7"/>
<evidence type="ECO:0000256" key="11">
    <source>
        <dbReference type="ARBA" id="ARBA00023098"/>
    </source>
</evidence>
<keyword evidence="8 13" id="KW-0547">Nucleotide-binding</keyword>
<dbReference type="NCBIfam" id="TIGR00682">
    <property type="entry name" value="lpxK"/>
    <property type="match status" value="1"/>
</dbReference>
<evidence type="ECO:0000256" key="6">
    <source>
        <dbReference type="ARBA" id="ARBA00022556"/>
    </source>
</evidence>
<keyword evidence="10 13" id="KW-0067">ATP-binding</keyword>
<dbReference type="SUPFAM" id="SSF52540">
    <property type="entry name" value="P-loop containing nucleoside triphosphate hydrolases"/>
    <property type="match status" value="1"/>
</dbReference>
<evidence type="ECO:0000256" key="4">
    <source>
        <dbReference type="ARBA" id="ARBA00016436"/>
    </source>
</evidence>
<keyword evidence="11 13" id="KW-0443">Lipid metabolism</keyword>
<dbReference type="InterPro" id="IPR027417">
    <property type="entry name" value="P-loop_NTPase"/>
</dbReference>
<evidence type="ECO:0000313" key="14">
    <source>
        <dbReference type="EMBL" id="SBW12458.1"/>
    </source>
</evidence>
<dbReference type="EC" id="2.7.1.130" evidence="3 13"/>
<keyword evidence="7 13" id="KW-0808">Transferase</keyword>
<dbReference type="GO" id="GO:0009244">
    <property type="term" value="P:lipopolysaccharide core region biosynthetic process"/>
    <property type="evidence" value="ECO:0007669"/>
    <property type="project" value="TreeGrafter"/>
</dbReference>
<dbReference type="GO" id="GO:0005524">
    <property type="term" value="F:ATP binding"/>
    <property type="evidence" value="ECO:0007669"/>
    <property type="project" value="UniProtKB-UniRule"/>
</dbReference>
<evidence type="ECO:0000256" key="8">
    <source>
        <dbReference type="ARBA" id="ARBA00022741"/>
    </source>
</evidence>
<feature type="binding site" evidence="13">
    <location>
        <begin position="51"/>
        <end position="58"/>
    </location>
    <ligand>
        <name>ATP</name>
        <dbReference type="ChEBI" id="CHEBI:30616"/>
    </ligand>
</feature>
<evidence type="ECO:0000256" key="1">
    <source>
        <dbReference type="ARBA" id="ARBA00002274"/>
    </source>
</evidence>
<sequence length="320" mass="33732">MKPPRFWISGGPLARLLQPLGLAVGGVAALRQAFGRPWDPGVPVFCIGNVTVGGTGKTPVALWLGRFLKDLGRNPAYLSRGYGGAAPGPLAVDPLAHDADAVGDEPLLLAAVAPAWVGADRVATAKLAVTAGADCLILDDGFQNPALAKTCSLVVVDAGVGFGNGLVMPAGPCREFPKAGLARADAAVLIGDDRHKLRPRLERHLPVFAARLAPRAAERLSGRDVVAFAGIGRPEKFFETLTGLGARITRRFAFDDHHPYVEDDIQPILDFAFETGAVPVTTEKDAARLPPDQRQQVDVVAVDVVWDDADAVAALIRSKL</sequence>
<reference evidence="14" key="1">
    <citation type="submission" date="2016-04" db="EMBL/GenBank/DDBJ databases">
        <authorList>
            <person name="Evans L.H."/>
            <person name="Alamgir A."/>
            <person name="Owens N."/>
            <person name="Weber N.D."/>
            <person name="Virtaneva K."/>
            <person name="Barbian K."/>
            <person name="Babar A."/>
            <person name="Rosenke K."/>
        </authorList>
    </citation>
    <scope>NUCLEOTIDE SEQUENCE</scope>
    <source>
        <strain evidence="14">86</strain>
    </source>
</reference>
<proteinExistence type="inferred from homology"/>
<dbReference type="GO" id="GO:0005886">
    <property type="term" value="C:plasma membrane"/>
    <property type="evidence" value="ECO:0007669"/>
    <property type="project" value="TreeGrafter"/>
</dbReference>
<dbReference type="GO" id="GO:0009245">
    <property type="term" value="P:lipid A biosynthetic process"/>
    <property type="evidence" value="ECO:0007669"/>
    <property type="project" value="UniProtKB-UniRule"/>
</dbReference>
<dbReference type="UniPathway" id="UPA00359">
    <property type="reaction ID" value="UER00482"/>
</dbReference>
<evidence type="ECO:0000256" key="5">
    <source>
        <dbReference type="ARBA" id="ARBA00022516"/>
    </source>
</evidence>